<dbReference type="Gene3D" id="3.40.50.300">
    <property type="entry name" value="P-loop containing nucleotide triphosphate hydrolases"/>
    <property type="match status" value="1"/>
</dbReference>
<dbReference type="RefSeq" id="WP_085889865.1">
    <property type="nucleotide sequence ID" value="NZ_PGTC01000007.1"/>
</dbReference>
<dbReference type="Proteomes" id="UP000193963">
    <property type="component" value="Unassembled WGS sequence"/>
</dbReference>
<sequence>MTNGHGGQHVVLSGCSGGGGTSTLLAELASRGFGTVEEPGRKIVQQELNGAGVALPWVALEAFSRRAIDMATGDRNRVASSQGWVFFDRGLLDAAIALEHATGLAASVSLSGHAHFHHQVFLTPPWPEIHQRDSERQQNLKDGIAEYHRLIEAFDWLGYDLVILPKRKVEARADFILSALA</sequence>
<evidence type="ECO:0000259" key="1">
    <source>
        <dbReference type="Pfam" id="PF13521"/>
    </source>
</evidence>
<dbReference type="InterPro" id="IPR038727">
    <property type="entry name" value="NadR/Ttd14_AAA_dom"/>
</dbReference>
<proteinExistence type="predicted"/>
<dbReference type="AlphaFoldDB" id="A0A1X7A680"/>
<dbReference type="InterPro" id="IPR027417">
    <property type="entry name" value="P-loop_NTPase"/>
</dbReference>
<evidence type="ECO:0000313" key="2">
    <source>
        <dbReference type="EMBL" id="SLN71561.1"/>
    </source>
</evidence>
<dbReference type="EMBL" id="FWFN01000009">
    <property type="protein sequence ID" value="SLN71561.1"/>
    <property type="molecule type" value="Genomic_DNA"/>
</dbReference>
<feature type="domain" description="NadR/Ttd14 AAA" evidence="1">
    <location>
        <begin position="10"/>
        <end position="172"/>
    </location>
</feature>
<evidence type="ECO:0000313" key="3">
    <source>
        <dbReference type="Proteomes" id="UP000193963"/>
    </source>
</evidence>
<gene>
    <name evidence="2" type="ORF">PSM7751_03848</name>
</gene>
<organism evidence="2 3">
    <name type="scientific">Pseudooceanicola marinus</name>
    <dbReference type="NCBI Taxonomy" id="396013"/>
    <lineage>
        <taxon>Bacteria</taxon>
        <taxon>Pseudomonadati</taxon>
        <taxon>Pseudomonadota</taxon>
        <taxon>Alphaproteobacteria</taxon>
        <taxon>Rhodobacterales</taxon>
        <taxon>Paracoccaceae</taxon>
        <taxon>Pseudooceanicola</taxon>
    </lineage>
</organism>
<reference evidence="3" key="1">
    <citation type="submission" date="2017-03" db="EMBL/GenBank/DDBJ databases">
        <authorList>
            <person name="Rodrigo-Torres L."/>
            <person name="Arahal R.D."/>
            <person name="Lucena T."/>
        </authorList>
    </citation>
    <scope>NUCLEOTIDE SEQUENCE [LARGE SCALE GENOMIC DNA]</scope>
    <source>
        <strain evidence="3">CECT 7751</strain>
    </source>
</reference>
<accession>A0A1X7A680</accession>
<name>A0A1X7A680_9RHOB</name>
<dbReference type="SUPFAM" id="SSF52540">
    <property type="entry name" value="P-loop containing nucleoside triphosphate hydrolases"/>
    <property type="match status" value="1"/>
</dbReference>
<dbReference type="OrthoDB" id="5638848at2"/>
<protein>
    <recommendedName>
        <fullName evidence="1">NadR/Ttd14 AAA domain-containing protein</fullName>
    </recommendedName>
</protein>
<keyword evidence="3" id="KW-1185">Reference proteome</keyword>
<dbReference type="Pfam" id="PF13521">
    <property type="entry name" value="AAA_28"/>
    <property type="match status" value="1"/>
</dbReference>